<dbReference type="EMBL" id="GHES01041981">
    <property type="protein sequence ID" value="MPA72540.1"/>
    <property type="molecule type" value="Transcribed_RNA"/>
</dbReference>
<evidence type="ECO:0000256" key="1">
    <source>
        <dbReference type="SAM" id="MobiDB-lite"/>
    </source>
</evidence>
<feature type="compositionally biased region" description="Basic and acidic residues" evidence="1">
    <location>
        <begin position="108"/>
        <end position="117"/>
    </location>
</feature>
<name>A0A5B7BU91_DAVIN</name>
<accession>A0A5B7BU91</accession>
<protein>
    <submittedName>
        <fullName evidence="2">Uncharacterized protein</fullName>
    </submittedName>
</protein>
<gene>
    <name evidence="2" type="ORF">Din_041981</name>
</gene>
<organism evidence="2">
    <name type="scientific">Davidia involucrata</name>
    <name type="common">Dove tree</name>
    <dbReference type="NCBI Taxonomy" id="16924"/>
    <lineage>
        <taxon>Eukaryota</taxon>
        <taxon>Viridiplantae</taxon>
        <taxon>Streptophyta</taxon>
        <taxon>Embryophyta</taxon>
        <taxon>Tracheophyta</taxon>
        <taxon>Spermatophyta</taxon>
        <taxon>Magnoliopsida</taxon>
        <taxon>eudicotyledons</taxon>
        <taxon>Gunneridae</taxon>
        <taxon>Pentapetalae</taxon>
        <taxon>asterids</taxon>
        <taxon>Cornales</taxon>
        <taxon>Nyssaceae</taxon>
        <taxon>Davidia</taxon>
    </lineage>
</organism>
<dbReference type="AlphaFoldDB" id="A0A5B7BU91"/>
<feature type="region of interest" description="Disordered" evidence="1">
    <location>
        <begin position="108"/>
        <end position="147"/>
    </location>
</feature>
<dbReference type="PANTHER" id="PTHR34222:SF100">
    <property type="entry name" value="CCHC-TYPE DOMAIN-CONTAINING PROTEIN"/>
    <property type="match status" value="1"/>
</dbReference>
<sequence>MREIYDQSTLANKYRLESEIRATKQGNRSIQELYNVMLGLWDQLAKIEPSGLTSYTKYREQHRLVQFLMALRDEFEPVRKSILGRRINLYLPSVEEAVNELKIEETSLESSKDKQHAVDVPSQKSLNALSSSSSSSPPDTDDDQPALPGGLIGDIVKFGMAAYTVAKVSQAVYNLFSNTDG</sequence>
<reference evidence="2" key="1">
    <citation type="submission" date="2019-08" db="EMBL/GenBank/DDBJ databases">
        <title>Reference gene set and small RNA set construction with multiple tissues from Davidia involucrata Baill.</title>
        <authorList>
            <person name="Yang H."/>
            <person name="Zhou C."/>
            <person name="Li G."/>
            <person name="Wang J."/>
            <person name="Gao P."/>
            <person name="Wang M."/>
            <person name="Wang R."/>
            <person name="Zhao Y."/>
        </authorList>
    </citation>
    <scope>NUCLEOTIDE SEQUENCE</scope>
    <source>
        <tissue evidence="2">Mixed with DoveR01_LX</tissue>
    </source>
</reference>
<proteinExistence type="predicted"/>
<dbReference type="PANTHER" id="PTHR34222">
    <property type="entry name" value="GAG_PRE-INTEGRS DOMAIN-CONTAINING PROTEIN"/>
    <property type="match status" value="1"/>
</dbReference>
<evidence type="ECO:0000313" key="2">
    <source>
        <dbReference type="EMBL" id="MPA72540.1"/>
    </source>
</evidence>